<dbReference type="OrthoDB" id="10647919at2759"/>
<gene>
    <name evidence="2" type="ordered locus">AALP_Aa3g168900</name>
</gene>
<feature type="compositionally biased region" description="Acidic residues" evidence="1">
    <location>
        <begin position="20"/>
        <end position="40"/>
    </location>
</feature>
<feature type="region of interest" description="Disordered" evidence="1">
    <location>
        <begin position="384"/>
        <end position="422"/>
    </location>
</feature>
<dbReference type="Proteomes" id="UP000029120">
    <property type="component" value="Chromosome 3"/>
</dbReference>
<feature type="compositionally biased region" description="Low complexity" evidence="1">
    <location>
        <begin position="149"/>
        <end position="160"/>
    </location>
</feature>
<feature type="compositionally biased region" description="Low complexity" evidence="1">
    <location>
        <begin position="348"/>
        <end position="362"/>
    </location>
</feature>
<dbReference type="EMBL" id="CM002871">
    <property type="protein sequence ID" value="KFK38853.1"/>
    <property type="molecule type" value="Genomic_DNA"/>
</dbReference>
<feature type="compositionally biased region" description="Gly residues" evidence="1">
    <location>
        <begin position="326"/>
        <end position="335"/>
    </location>
</feature>
<feature type="region of interest" description="Disordered" evidence="1">
    <location>
        <begin position="319"/>
        <end position="365"/>
    </location>
</feature>
<evidence type="ECO:0000256" key="1">
    <source>
        <dbReference type="SAM" id="MobiDB-lite"/>
    </source>
</evidence>
<feature type="region of interest" description="Disordered" evidence="1">
    <location>
        <begin position="144"/>
        <end position="168"/>
    </location>
</feature>
<protein>
    <submittedName>
        <fullName evidence="2">Uncharacterized protein</fullName>
    </submittedName>
</protein>
<dbReference type="AlphaFoldDB" id="A0A087H9Q1"/>
<feature type="region of interest" description="Disordered" evidence="1">
    <location>
        <begin position="1"/>
        <end position="76"/>
    </location>
</feature>
<dbReference type="Gramene" id="KFK38853">
    <property type="protein sequence ID" value="KFK38853"/>
    <property type="gene ID" value="AALP_AA3G168900"/>
</dbReference>
<reference evidence="3" key="1">
    <citation type="journal article" date="2015" name="Nat. Plants">
        <title>Genome expansion of Arabis alpina linked with retrotransposition and reduced symmetric DNA methylation.</title>
        <authorList>
            <person name="Willing E.M."/>
            <person name="Rawat V."/>
            <person name="Mandakova T."/>
            <person name="Maumus F."/>
            <person name="James G.V."/>
            <person name="Nordstroem K.J."/>
            <person name="Becker C."/>
            <person name="Warthmann N."/>
            <person name="Chica C."/>
            <person name="Szarzynska B."/>
            <person name="Zytnicki M."/>
            <person name="Albani M.C."/>
            <person name="Kiefer C."/>
            <person name="Bergonzi S."/>
            <person name="Castaings L."/>
            <person name="Mateos J.L."/>
            <person name="Berns M.C."/>
            <person name="Bujdoso N."/>
            <person name="Piofczyk T."/>
            <person name="de Lorenzo L."/>
            <person name="Barrero-Sicilia C."/>
            <person name="Mateos I."/>
            <person name="Piednoel M."/>
            <person name="Hagmann J."/>
            <person name="Chen-Min-Tao R."/>
            <person name="Iglesias-Fernandez R."/>
            <person name="Schuster S.C."/>
            <person name="Alonso-Blanco C."/>
            <person name="Roudier F."/>
            <person name="Carbonero P."/>
            <person name="Paz-Ares J."/>
            <person name="Davis S.J."/>
            <person name="Pecinka A."/>
            <person name="Quesneville H."/>
            <person name="Colot V."/>
            <person name="Lysak M.A."/>
            <person name="Weigel D."/>
            <person name="Coupland G."/>
            <person name="Schneeberger K."/>
        </authorList>
    </citation>
    <scope>NUCLEOTIDE SEQUENCE [LARGE SCALE GENOMIC DNA]</scope>
    <source>
        <strain evidence="3">cv. Pajares</strain>
    </source>
</reference>
<organism evidence="2 3">
    <name type="scientific">Arabis alpina</name>
    <name type="common">Alpine rock-cress</name>
    <dbReference type="NCBI Taxonomy" id="50452"/>
    <lineage>
        <taxon>Eukaryota</taxon>
        <taxon>Viridiplantae</taxon>
        <taxon>Streptophyta</taxon>
        <taxon>Embryophyta</taxon>
        <taxon>Tracheophyta</taxon>
        <taxon>Spermatophyta</taxon>
        <taxon>Magnoliopsida</taxon>
        <taxon>eudicotyledons</taxon>
        <taxon>Gunneridae</taxon>
        <taxon>Pentapetalae</taxon>
        <taxon>rosids</taxon>
        <taxon>malvids</taxon>
        <taxon>Brassicales</taxon>
        <taxon>Brassicaceae</taxon>
        <taxon>Arabideae</taxon>
        <taxon>Arabis</taxon>
    </lineage>
</organism>
<accession>A0A087H9Q1</accession>
<feature type="compositionally biased region" description="Low complexity" evidence="1">
    <location>
        <begin position="62"/>
        <end position="76"/>
    </location>
</feature>
<sequence length="422" mass="45074">MLGTGGDSSEGTEDNKSDTESYDPSEESSDENVDEEDDGIPQDCRVEMEGITRPSSLSMNPSSCLQDSISGSSSSSVQAQAQANIITGSSSSSQALLFPNDQQQQHYPSSSSSSSSSTMMSLIQSYGGLPQHELTRMAPLATAMTRPDGISGSSSSSGWSNNTRPSQQQGPLFLFTFTPSIRYLIASATLGNSQGEMEDIARMWRAMFDNPSSNPGQSFQVNITGPLSVNPHRPHSVPGPIQSTTLSHILGSLGSVHAQPNYQQQNHPSSSSMGLPQHQPLLLENVRGLDVNLPTNIEGLDLNALANNEGLVLNALANNEDHGEEGNGGLNLNGGHGEEGNEGSIQAQTNSQQQNHPSSSSSMVLPQVGFSPFGFRQELPLLENVRGLDLNPPANNNEDDGEEEEENEGLDLNLRLWKNDEP</sequence>
<keyword evidence="3" id="KW-1185">Reference proteome</keyword>
<evidence type="ECO:0000313" key="2">
    <source>
        <dbReference type="EMBL" id="KFK38853.1"/>
    </source>
</evidence>
<name>A0A087H9Q1_ARAAL</name>
<proteinExistence type="predicted"/>
<evidence type="ECO:0000313" key="3">
    <source>
        <dbReference type="Proteomes" id="UP000029120"/>
    </source>
</evidence>
<feature type="compositionally biased region" description="Acidic residues" evidence="1">
    <location>
        <begin position="397"/>
        <end position="409"/>
    </location>
</feature>